<sequence>MKKNVLVFGLIAGFIVTLWMTISIAVCYNSSSFEGNMWMGYGSMIVAFSFVFVGIKNFRDKYNGGFITFGKAFKIGLYIALIASTMYVLAWLIEYYLFIPDFMDKYTTHVITQAKNHGASIAELNEQKAKMATYTEMYKNPIMVIVLTYLEILPVGVIIALIAALILKKKPGVEQATPVGQ</sequence>
<dbReference type="Pfam" id="PF13858">
    <property type="entry name" value="DUF4199"/>
    <property type="match status" value="1"/>
</dbReference>
<reference evidence="2 3" key="1">
    <citation type="submission" date="2023-11" db="EMBL/GenBank/DDBJ databases">
        <title>Analysis of the Genomes of Mucilaginibacter gossypii cycad 4 and M. sabulilitoris SNA2: microbes with the potential for plant growth promotion.</title>
        <authorList>
            <person name="Hirsch A.M."/>
            <person name="Humm E."/>
            <person name="Rubbi M."/>
            <person name="Del Vecchio G."/>
            <person name="Ha S.M."/>
            <person name="Pellegrini M."/>
            <person name="Gunsalus R.P."/>
        </authorList>
    </citation>
    <scope>NUCLEOTIDE SEQUENCE [LARGE SCALE GENOMIC DNA]</scope>
    <source>
        <strain evidence="2 3">SNA2</strain>
    </source>
</reference>
<organism evidence="2 3">
    <name type="scientific">Mucilaginibacter sabulilitoris</name>
    <dbReference type="NCBI Taxonomy" id="1173583"/>
    <lineage>
        <taxon>Bacteria</taxon>
        <taxon>Pseudomonadati</taxon>
        <taxon>Bacteroidota</taxon>
        <taxon>Sphingobacteriia</taxon>
        <taxon>Sphingobacteriales</taxon>
        <taxon>Sphingobacteriaceae</taxon>
        <taxon>Mucilaginibacter</taxon>
    </lineage>
</organism>
<keyword evidence="1" id="KW-1133">Transmembrane helix</keyword>
<dbReference type="InterPro" id="IPR025250">
    <property type="entry name" value="DUF4199"/>
</dbReference>
<proteinExistence type="predicted"/>
<feature type="transmembrane region" description="Helical" evidence="1">
    <location>
        <begin position="38"/>
        <end position="55"/>
    </location>
</feature>
<keyword evidence="1" id="KW-0812">Transmembrane</keyword>
<feature type="transmembrane region" description="Helical" evidence="1">
    <location>
        <begin position="5"/>
        <end position="26"/>
    </location>
</feature>
<evidence type="ECO:0000313" key="3">
    <source>
        <dbReference type="Proteomes" id="UP001324380"/>
    </source>
</evidence>
<dbReference type="EMBL" id="CP139558">
    <property type="protein sequence ID" value="WPU96264.1"/>
    <property type="molecule type" value="Genomic_DNA"/>
</dbReference>
<protein>
    <submittedName>
        <fullName evidence="2">DUF4199 domain-containing protein</fullName>
    </submittedName>
</protein>
<dbReference type="RefSeq" id="WP_321565363.1">
    <property type="nucleotide sequence ID" value="NZ_CP139558.1"/>
</dbReference>
<keyword evidence="1" id="KW-0472">Membrane</keyword>
<evidence type="ECO:0000313" key="2">
    <source>
        <dbReference type="EMBL" id="WPU96264.1"/>
    </source>
</evidence>
<feature type="transmembrane region" description="Helical" evidence="1">
    <location>
        <begin position="142"/>
        <end position="167"/>
    </location>
</feature>
<accession>A0ABZ0TTM0</accession>
<name>A0ABZ0TTM0_9SPHI</name>
<feature type="transmembrane region" description="Helical" evidence="1">
    <location>
        <begin position="75"/>
        <end position="98"/>
    </location>
</feature>
<gene>
    <name evidence="2" type="ORF">SNE25_12120</name>
</gene>
<keyword evidence="3" id="KW-1185">Reference proteome</keyword>
<dbReference type="Proteomes" id="UP001324380">
    <property type="component" value="Chromosome"/>
</dbReference>
<evidence type="ECO:0000256" key="1">
    <source>
        <dbReference type="SAM" id="Phobius"/>
    </source>
</evidence>